<gene>
    <name evidence="1" type="ORF">HA052_10090</name>
</gene>
<dbReference type="PROSITE" id="PS51257">
    <property type="entry name" value="PROKAR_LIPOPROTEIN"/>
    <property type="match status" value="1"/>
</dbReference>
<sequence>MINISKIATYFGLLPAVLMATGCAVNRPLEPEAIRAAMKATYQCHSSQLDKAGQGEQGTNKGCYFVLHSPETGRVLKNTPYLLQVHDPKSSDEAPAISLQGRTDGQGRSQFVSPLFDINVNAVRFVEVVGSGNYRGNFTLVSRSGKPSSGAGYKLLACGKEVYKSRADYHGETVVFQMQDHCDFSMQLTR</sequence>
<dbReference type="Proteomes" id="UP001515641">
    <property type="component" value="Unassembled WGS sequence"/>
</dbReference>
<dbReference type="RefSeq" id="WP_166451838.1">
    <property type="nucleotide sequence ID" value="NZ_JAAOMA010000011.1"/>
</dbReference>
<reference evidence="1 2" key="1">
    <citation type="submission" date="2020-03" db="EMBL/GenBank/DDBJ databases">
        <title>Draft genome sequence of environmentally isolated cultures.</title>
        <authorList>
            <person name="Wilson H.S."/>
            <person name="De Leon M.E."/>
        </authorList>
    </citation>
    <scope>NUCLEOTIDE SEQUENCE [LARGE SCALE GENOMIC DNA]</scope>
    <source>
        <strain evidence="1 2">HSC-31F16</strain>
    </source>
</reference>
<name>A0ABX0L1I0_9NEIS</name>
<evidence type="ECO:0008006" key="3">
    <source>
        <dbReference type="Google" id="ProtNLM"/>
    </source>
</evidence>
<organism evidence="1 2">
    <name type="scientific">Chromobacterium fluminis</name>
    <dbReference type="NCBI Taxonomy" id="3044269"/>
    <lineage>
        <taxon>Bacteria</taxon>
        <taxon>Pseudomonadati</taxon>
        <taxon>Pseudomonadota</taxon>
        <taxon>Betaproteobacteria</taxon>
        <taxon>Neisseriales</taxon>
        <taxon>Chromobacteriaceae</taxon>
        <taxon>Chromobacterium</taxon>
    </lineage>
</organism>
<protein>
    <recommendedName>
        <fullName evidence="3">Lipoprotein</fullName>
    </recommendedName>
</protein>
<accession>A0ABX0L1I0</accession>
<comment type="caution">
    <text evidence="1">The sequence shown here is derived from an EMBL/GenBank/DDBJ whole genome shotgun (WGS) entry which is preliminary data.</text>
</comment>
<dbReference type="EMBL" id="JAAOMA010000011">
    <property type="protein sequence ID" value="NHR05554.1"/>
    <property type="molecule type" value="Genomic_DNA"/>
</dbReference>
<keyword evidence="2" id="KW-1185">Reference proteome</keyword>
<evidence type="ECO:0000313" key="1">
    <source>
        <dbReference type="EMBL" id="NHR05554.1"/>
    </source>
</evidence>
<evidence type="ECO:0000313" key="2">
    <source>
        <dbReference type="Proteomes" id="UP001515641"/>
    </source>
</evidence>
<proteinExistence type="predicted"/>